<dbReference type="AlphaFoldDB" id="A0A0F9ID49"/>
<proteinExistence type="predicted"/>
<comment type="caution">
    <text evidence="1">The sequence shown here is derived from an EMBL/GenBank/DDBJ whole genome shotgun (WGS) entry which is preliminary data.</text>
</comment>
<gene>
    <name evidence="1" type="ORF">LCGC14_1673170</name>
</gene>
<name>A0A0F9ID49_9ZZZZ</name>
<reference evidence="1" key="1">
    <citation type="journal article" date="2015" name="Nature">
        <title>Complex archaea that bridge the gap between prokaryotes and eukaryotes.</title>
        <authorList>
            <person name="Spang A."/>
            <person name="Saw J.H."/>
            <person name="Jorgensen S.L."/>
            <person name="Zaremba-Niedzwiedzka K."/>
            <person name="Martijn J."/>
            <person name="Lind A.E."/>
            <person name="van Eijk R."/>
            <person name="Schleper C."/>
            <person name="Guy L."/>
            <person name="Ettema T.J."/>
        </authorList>
    </citation>
    <scope>NUCLEOTIDE SEQUENCE</scope>
</reference>
<dbReference type="EMBL" id="LAZR01014392">
    <property type="protein sequence ID" value="KKM17694.1"/>
    <property type="molecule type" value="Genomic_DNA"/>
</dbReference>
<organism evidence="1">
    <name type="scientific">marine sediment metagenome</name>
    <dbReference type="NCBI Taxonomy" id="412755"/>
    <lineage>
        <taxon>unclassified sequences</taxon>
        <taxon>metagenomes</taxon>
        <taxon>ecological metagenomes</taxon>
    </lineage>
</organism>
<sequence length="79" mass="9262">MPKRDLNPYQFEVALKRNGFLWTPHQYAYCSIRPGDARDLLYPAFLKPDLTINRRETLSRIINARLRNEAILSAAERQS</sequence>
<protein>
    <submittedName>
        <fullName evidence="1">Uncharacterized protein</fullName>
    </submittedName>
</protein>
<evidence type="ECO:0000313" key="1">
    <source>
        <dbReference type="EMBL" id="KKM17694.1"/>
    </source>
</evidence>
<accession>A0A0F9ID49</accession>